<dbReference type="EMBL" id="QFNY01000021">
    <property type="protein sequence ID" value="PZP03004.1"/>
    <property type="molecule type" value="Genomic_DNA"/>
</dbReference>
<sequence>MAQADAPRRFAAIDCGTNSIRLLISERAADGTLTELNRDNIIVRLGQGVDATGGFAPEALQRVDDALATYAQRMVDHNVEDVMMGATSATRDAKNRDEFFAITARHLGRIVDGRQAEVISGEQEAELSFAGAVADLPSGTPERICVVDLGGGSTEFVVHDVDADGAVADTGTVEAYSANMGCVRLTERYLHSNPPTAEEIAAAEDFVAAQLREVEKHVDLTGVTRLVGVAGTMTTLSAITQGLDSYQPEKIHLSRLPLRAFRDTAIELRDKTVDQRLECGPMHPGRADVVGGGAVVIDAVASRFLALGVEEITISEKDILDGMLAKVMRRNGA</sequence>
<dbReference type="Pfam" id="PF02541">
    <property type="entry name" value="Ppx-GppA"/>
    <property type="match status" value="1"/>
</dbReference>
<dbReference type="GO" id="GO:0016462">
    <property type="term" value="F:pyrophosphatase activity"/>
    <property type="evidence" value="ECO:0007669"/>
    <property type="project" value="TreeGrafter"/>
</dbReference>
<gene>
    <name evidence="2" type="ORF">DI609_01660</name>
</gene>
<evidence type="ECO:0000313" key="2">
    <source>
        <dbReference type="EMBL" id="PZP03004.1"/>
    </source>
</evidence>
<dbReference type="Gene3D" id="3.30.420.150">
    <property type="entry name" value="Exopolyphosphatase. Domain 2"/>
    <property type="match status" value="1"/>
</dbReference>
<feature type="domain" description="Ppx/GppA phosphatase N-terminal" evidence="1">
    <location>
        <begin position="28"/>
        <end position="328"/>
    </location>
</feature>
<dbReference type="InterPro" id="IPR050273">
    <property type="entry name" value="GppA/Ppx_hydrolase"/>
</dbReference>
<dbReference type="Gene3D" id="3.30.420.40">
    <property type="match status" value="1"/>
</dbReference>
<dbReference type="PANTHER" id="PTHR30005:SF13">
    <property type="entry name" value="EXOPOLYPHOSPHATASE 2"/>
    <property type="match status" value="1"/>
</dbReference>
<dbReference type="PANTHER" id="PTHR30005">
    <property type="entry name" value="EXOPOLYPHOSPHATASE"/>
    <property type="match status" value="1"/>
</dbReference>
<dbReference type="CDD" id="cd24119">
    <property type="entry name" value="ASKHA_NBD_MtPPX2-like"/>
    <property type="match status" value="1"/>
</dbReference>
<evidence type="ECO:0000313" key="3">
    <source>
        <dbReference type="Proteomes" id="UP000249451"/>
    </source>
</evidence>
<organism evidence="2 3">
    <name type="scientific">Corynebacterium urealyticum</name>
    <dbReference type="NCBI Taxonomy" id="43771"/>
    <lineage>
        <taxon>Bacteria</taxon>
        <taxon>Bacillati</taxon>
        <taxon>Actinomycetota</taxon>
        <taxon>Actinomycetes</taxon>
        <taxon>Mycobacteriales</taxon>
        <taxon>Corynebacteriaceae</taxon>
        <taxon>Corynebacterium</taxon>
    </lineage>
</organism>
<dbReference type="SUPFAM" id="SSF53067">
    <property type="entry name" value="Actin-like ATPase domain"/>
    <property type="match status" value="2"/>
</dbReference>
<comment type="caution">
    <text evidence="2">The sequence shown here is derived from an EMBL/GenBank/DDBJ whole genome shotgun (WGS) entry which is preliminary data.</text>
</comment>
<dbReference type="AlphaFoldDB" id="A0A2W5BC07"/>
<proteinExistence type="predicted"/>
<evidence type="ECO:0000259" key="1">
    <source>
        <dbReference type="Pfam" id="PF02541"/>
    </source>
</evidence>
<dbReference type="InterPro" id="IPR003695">
    <property type="entry name" value="Ppx_GppA_N"/>
</dbReference>
<reference evidence="2 3" key="1">
    <citation type="submission" date="2017-11" db="EMBL/GenBank/DDBJ databases">
        <title>Infants hospitalized years apart are colonized by the same room-sourced microbial strains.</title>
        <authorList>
            <person name="Brooks B."/>
            <person name="Olm M.R."/>
            <person name="Firek B.A."/>
            <person name="Baker R."/>
            <person name="Thomas B.C."/>
            <person name="Morowitz M.J."/>
            <person name="Banfield J.F."/>
        </authorList>
    </citation>
    <scope>NUCLEOTIDE SEQUENCE [LARGE SCALE GENOMIC DNA]</scope>
    <source>
        <strain evidence="2">S2_012_000_R3_87</strain>
    </source>
</reference>
<dbReference type="Proteomes" id="UP000249451">
    <property type="component" value="Unassembled WGS sequence"/>
</dbReference>
<name>A0A2W5BC07_9CORY</name>
<protein>
    <submittedName>
        <fullName evidence="2">Exopolyphosphatase</fullName>
    </submittedName>
</protein>
<dbReference type="InterPro" id="IPR043129">
    <property type="entry name" value="ATPase_NBD"/>
</dbReference>
<accession>A0A2W5BC07</accession>